<keyword evidence="1" id="KW-0812">Transmembrane</keyword>
<protein>
    <submittedName>
        <fullName evidence="4">Uncharacterized protein</fullName>
    </submittedName>
</protein>
<keyword evidence="1" id="KW-1133">Transmembrane helix</keyword>
<evidence type="ECO:0000313" key="4">
    <source>
        <dbReference type="WBParaSite" id="PTRK_0001596600.1"/>
    </source>
</evidence>
<feature type="transmembrane region" description="Helical" evidence="1">
    <location>
        <begin position="53"/>
        <end position="71"/>
    </location>
</feature>
<feature type="chain" id="PRO_5005892676" evidence="2">
    <location>
        <begin position="21"/>
        <end position="82"/>
    </location>
</feature>
<keyword evidence="2" id="KW-0732">Signal</keyword>
<proteinExistence type="predicted"/>
<feature type="signal peptide" evidence="2">
    <location>
        <begin position="1"/>
        <end position="20"/>
    </location>
</feature>
<dbReference type="Proteomes" id="UP000038045">
    <property type="component" value="Unplaced"/>
</dbReference>
<keyword evidence="3" id="KW-1185">Reference proteome</keyword>
<evidence type="ECO:0000256" key="2">
    <source>
        <dbReference type="SAM" id="SignalP"/>
    </source>
</evidence>
<accession>A0A0N5A2V4</accession>
<name>A0A0N5A2V4_PARTI</name>
<dbReference type="WBParaSite" id="PTRK_0001596600.1">
    <property type="protein sequence ID" value="PTRK_0001596600.1"/>
    <property type="gene ID" value="PTRK_0001596600"/>
</dbReference>
<dbReference type="AlphaFoldDB" id="A0A0N5A2V4"/>
<evidence type="ECO:0000313" key="3">
    <source>
        <dbReference type="Proteomes" id="UP000038045"/>
    </source>
</evidence>
<evidence type="ECO:0000256" key="1">
    <source>
        <dbReference type="SAM" id="Phobius"/>
    </source>
</evidence>
<reference evidence="4" key="1">
    <citation type="submission" date="2017-02" db="UniProtKB">
        <authorList>
            <consortium name="WormBaseParasite"/>
        </authorList>
    </citation>
    <scope>IDENTIFICATION</scope>
</reference>
<sequence length="82" mass="8619">MKQLSILILVLVTFIGFSQAQFYGGYGMGGYGMGLGGYGYRPFHRPPPPPPPYMGYGGLGGGYGMGGYGMGMMPYGGMGMWG</sequence>
<organism evidence="3 4">
    <name type="scientific">Parastrongyloides trichosuri</name>
    <name type="common">Possum-specific nematode worm</name>
    <dbReference type="NCBI Taxonomy" id="131310"/>
    <lineage>
        <taxon>Eukaryota</taxon>
        <taxon>Metazoa</taxon>
        <taxon>Ecdysozoa</taxon>
        <taxon>Nematoda</taxon>
        <taxon>Chromadorea</taxon>
        <taxon>Rhabditida</taxon>
        <taxon>Tylenchina</taxon>
        <taxon>Panagrolaimomorpha</taxon>
        <taxon>Strongyloidoidea</taxon>
        <taxon>Strongyloididae</taxon>
        <taxon>Parastrongyloides</taxon>
    </lineage>
</organism>
<keyword evidence="1" id="KW-0472">Membrane</keyword>